<dbReference type="GO" id="GO:0004180">
    <property type="term" value="F:carboxypeptidase activity"/>
    <property type="evidence" value="ECO:0007669"/>
    <property type="project" value="UniProtKB-KW"/>
</dbReference>
<feature type="domain" description="Outer membrane protein beta-barrel" evidence="1">
    <location>
        <begin position="423"/>
        <end position="745"/>
    </location>
</feature>
<evidence type="ECO:0000313" key="3">
    <source>
        <dbReference type="Proteomes" id="UP000320811"/>
    </source>
</evidence>
<keyword evidence="2" id="KW-0645">Protease</keyword>
<dbReference type="SUPFAM" id="SSF56935">
    <property type="entry name" value="Porins"/>
    <property type="match status" value="1"/>
</dbReference>
<dbReference type="Gene3D" id="2.60.40.1120">
    <property type="entry name" value="Carboxypeptidase-like, regulatory domain"/>
    <property type="match status" value="1"/>
</dbReference>
<keyword evidence="2" id="KW-0378">Hydrolase</keyword>
<dbReference type="EMBL" id="VIWO01000008">
    <property type="protein sequence ID" value="TWF35769.1"/>
    <property type="molecule type" value="Genomic_DNA"/>
</dbReference>
<keyword evidence="2" id="KW-0121">Carboxypeptidase</keyword>
<dbReference type="AlphaFoldDB" id="A0A561PCC9"/>
<gene>
    <name evidence="2" type="ORF">FHW36_108125</name>
</gene>
<keyword evidence="3" id="KW-1185">Reference proteome</keyword>
<comment type="caution">
    <text evidence="2">The sequence shown here is derived from an EMBL/GenBank/DDBJ whole genome shotgun (WGS) entry which is preliminary data.</text>
</comment>
<organism evidence="2 3">
    <name type="scientific">Chitinophaga polysaccharea</name>
    <dbReference type="NCBI Taxonomy" id="1293035"/>
    <lineage>
        <taxon>Bacteria</taxon>
        <taxon>Pseudomonadati</taxon>
        <taxon>Bacteroidota</taxon>
        <taxon>Chitinophagia</taxon>
        <taxon>Chitinophagales</taxon>
        <taxon>Chitinophagaceae</taxon>
        <taxon>Chitinophaga</taxon>
    </lineage>
</organism>
<dbReference type="InterPro" id="IPR008969">
    <property type="entry name" value="CarboxyPept-like_regulatory"/>
</dbReference>
<dbReference type="RefSeq" id="WP_145673006.1">
    <property type="nucleotide sequence ID" value="NZ_VIWO01000008.1"/>
</dbReference>
<proteinExistence type="predicted"/>
<dbReference type="Pfam" id="PF14905">
    <property type="entry name" value="OMP_b-brl_3"/>
    <property type="match status" value="1"/>
</dbReference>
<dbReference type="InterPro" id="IPR041700">
    <property type="entry name" value="OMP_b-brl_3"/>
</dbReference>
<sequence length="884" mass="100265">MRKLVVLTLFIFLFINHAWSQSFKNIKIKGRVYDNELKEWLPSATVNCLRSKDSSKAAICFTDNNGAFFFDSLPAGKYSLLVTFVGYQSSLSSVREIVGGEVVDVGNIVLAKTGVTLSQIEIVKKKESFRLSRDTLEFNAGSFSTRENASLEDLLKRLPGVQVDENGDIKVNGEVVKAVTVNGRSLFGINGSGVIGKNLQADLIEKIQVIDRDKEHSVTDGVSAGGREKVINLTIKERKKRTLNGEFTGGYGTEGRFFIKNNLSRFDSRQQFMLLGNGDNINDGHVSSDGIERRWMSGVNYNNDFSGRISMNISYLMNSSKNNDRKSIVKKNFVGDSSFFYTEQSRSLNNNIDHGISGQLEFRIDSLQKISFVNQISFSKSFQDIRSDFRSEGSLQRELNSGYLMNLNRRNLFAAANMISYSRKFRKEGRSLDVSVSYSYGKDGQGPYNVSNSVYRRGNGHISVDSINQTGDYEGGNRQIFFMASYREPIAKNGFFLFTLAEDKTEGRSNRMMFDYDFYTGKYDHFNDSLSNSFRSINQHYLGKIGWGVKRNRFDYEVSVATFLFKLDNANNTFGSNTLLKKNVLLPEAKMGYMFSGKEEIRLYYQKGIQLPGLDQLQPVIDNSNPLYVRRGNVQLQPAETNNLFLNYKMFDPVSMHSLSVNFTGIITKNQFVNNVLTDSVGRQIIQPENVDKAYSFSIIIDKGIPVNNKKNMLNFGLVYRLRNTPGYVDGIERNTRSISFTQTTRYSYTYGKFFDCMASAVLNYDNVKYQGQLGINSRYFVAGLSFNGELNLPLGIAFGSDFNYRFVTGGMTDQNISVFMLNVSLSRFWGLRRQFLLKAEGHDLLRQNTSVSRNIGVNYIEDARSSILEQFFMLRFSYFLGKR</sequence>
<dbReference type="OrthoDB" id="636577at2"/>
<accession>A0A561PCC9</accession>
<protein>
    <submittedName>
        <fullName evidence="2">Carboxypeptidase family protein</fullName>
    </submittedName>
</protein>
<dbReference type="SUPFAM" id="SSF49464">
    <property type="entry name" value="Carboxypeptidase regulatory domain-like"/>
    <property type="match status" value="1"/>
</dbReference>
<reference evidence="2 3" key="1">
    <citation type="submission" date="2019-06" db="EMBL/GenBank/DDBJ databases">
        <title>Sorghum-associated microbial communities from plants grown in Nebraska, USA.</title>
        <authorList>
            <person name="Schachtman D."/>
        </authorList>
    </citation>
    <scope>NUCLEOTIDE SEQUENCE [LARGE SCALE GENOMIC DNA]</scope>
    <source>
        <strain evidence="2 3">1209</strain>
    </source>
</reference>
<name>A0A561PCC9_9BACT</name>
<dbReference type="Pfam" id="PF13620">
    <property type="entry name" value="CarboxypepD_reg"/>
    <property type="match status" value="1"/>
</dbReference>
<evidence type="ECO:0000313" key="2">
    <source>
        <dbReference type="EMBL" id="TWF35769.1"/>
    </source>
</evidence>
<evidence type="ECO:0000259" key="1">
    <source>
        <dbReference type="Pfam" id="PF14905"/>
    </source>
</evidence>
<dbReference type="Proteomes" id="UP000320811">
    <property type="component" value="Unassembled WGS sequence"/>
</dbReference>